<evidence type="ECO:0000256" key="1">
    <source>
        <dbReference type="ARBA" id="ARBA00022692"/>
    </source>
</evidence>
<proteinExistence type="predicted"/>
<dbReference type="SUPFAM" id="SSF103473">
    <property type="entry name" value="MFS general substrate transporter"/>
    <property type="match status" value="1"/>
</dbReference>
<dbReference type="eggNOG" id="COG2814">
    <property type="taxonomic scope" value="Bacteria"/>
</dbReference>
<evidence type="ECO:0000256" key="2">
    <source>
        <dbReference type="ARBA" id="ARBA00022989"/>
    </source>
</evidence>
<organism evidence="6 7">
    <name type="scientific">Pseudothermotoga lettingae (strain ATCC BAA-301 / DSM 14385 / NBRC 107922 / TMO)</name>
    <name type="common">Thermotoga lettingae</name>
    <dbReference type="NCBI Taxonomy" id="416591"/>
    <lineage>
        <taxon>Bacteria</taxon>
        <taxon>Thermotogati</taxon>
        <taxon>Thermotogota</taxon>
        <taxon>Thermotogae</taxon>
        <taxon>Thermotogales</taxon>
        <taxon>Thermotogaceae</taxon>
        <taxon>Pseudothermotoga</taxon>
    </lineage>
</organism>
<feature type="transmembrane region" description="Helical" evidence="4">
    <location>
        <begin position="290"/>
        <end position="312"/>
    </location>
</feature>
<dbReference type="InterPro" id="IPR036259">
    <property type="entry name" value="MFS_trans_sf"/>
</dbReference>
<dbReference type="Proteomes" id="UP000002016">
    <property type="component" value="Chromosome"/>
</dbReference>
<evidence type="ECO:0000313" key="6">
    <source>
        <dbReference type="EMBL" id="ABV33456.1"/>
    </source>
</evidence>
<feature type="transmembrane region" description="Helical" evidence="4">
    <location>
        <begin position="153"/>
        <end position="172"/>
    </location>
</feature>
<dbReference type="InterPro" id="IPR020846">
    <property type="entry name" value="MFS_dom"/>
</dbReference>
<dbReference type="KEGG" id="tle:Tlet_0890"/>
<evidence type="ECO:0000259" key="5">
    <source>
        <dbReference type="PROSITE" id="PS50850"/>
    </source>
</evidence>
<feature type="domain" description="Major facilitator superfamily (MFS) profile" evidence="5">
    <location>
        <begin position="1"/>
        <end position="373"/>
    </location>
</feature>
<dbReference type="HOGENOM" id="CLU_025894_0_0_0"/>
<dbReference type="Gene3D" id="1.20.1250.20">
    <property type="entry name" value="MFS general substrate transporter like domains"/>
    <property type="match status" value="2"/>
</dbReference>
<dbReference type="EMBL" id="CP000812">
    <property type="protein sequence ID" value="ABV33456.1"/>
    <property type="molecule type" value="Genomic_DNA"/>
</dbReference>
<keyword evidence="2 4" id="KW-1133">Transmembrane helix</keyword>
<dbReference type="STRING" id="416591.Tlet_0890"/>
<evidence type="ECO:0000256" key="3">
    <source>
        <dbReference type="ARBA" id="ARBA00023136"/>
    </source>
</evidence>
<dbReference type="PANTHER" id="PTHR23520:SF5">
    <property type="entry name" value="TRANSPORTER, PUTATIVE (AFU_ORTHOLOGUE AFUA_3G04000)-RELATED"/>
    <property type="match status" value="1"/>
</dbReference>
<name>A8F5M2_PSELT</name>
<keyword evidence="7" id="KW-1185">Reference proteome</keyword>
<dbReference type="InterPro" id="IPR011701">
    <property type="entry name" value="MFS"/>
</dbReference>
<feature type="transmembrane region" description="Helical" evidence="4">
    <location>
        <begin position="6"/>
        <end position="25"/>
    </location>
</feature>
<dbReference type="PANTHER" id="PTHR23520">
    <property type="entry name" value="TRANSPORTER, PUTATIVE (AFU_ORTHOLOGUE AFUA_3G04000)-RELATED"/>
    <property type="match status" value="1"/>
</dbReference>
<accession>A8F5M2</accession>
<dbReference type="Pfam" id="PF07690">
    <property type="entry name" value="MFS_1"/>
    <property type="match status" value="1"/>
</dbReference>
<dbReference type="GO" id="GO:0022857">
    <property type="term" value="F:transmembrane transporter activity"/>
    <property type="evidence" value="ECO:0007669"/>
    <property type="project" value="InterPro"/>
</dbReference>
<sequence length="380" mass="42036">MQFYIYTAISSFSMQMYSVVFNLFLRHYRISNLLIGEIVSSNLWGAAVLGSLLGLFADRIDKKKMLITLSLIQCTVLLMRALSISAIWQIAGAFVSGAVYSAILIVISASMILSEKHKNKFILFGSNFSISMIAGVLGNVTGGVMSDMFSERSTLIVASLIYATSLIALKSIPTLPAKQNKEKLSFNPFQRNIFWYYIISSMMVGFGAGLFINFGNLILNDLFNMSTTSIGLIMAFTQIATGAGGAINHILEKRFGPTKVLLVCYTSVVPLMISIAFVREQTIFSILYTLRFMLMNMVNPIFSVLIFSNIPAQMVSFTNGVGNLLNNSSRALAALLFGYIVKESSDYTKLLLISTIFYALNALLTYLLHKKLSFNPRYSS</sequence>
<evidence type="ECO:0000256" key="4">
    <source>
        <dbReference type="SAM" id="Phobius"/>
    </source>
</evidence>
<reference evidence="6 7" key="2">
    <citation type="journal article" date="2009" name="Proc. Natl. Acad. Sci. U.S.A.">
        <title>On the chimeric nature, thermophilic origin, and phylogenetic placement of the Thermotogales.</title>
        <authorList>
            <person name="Zhaxybayeva O."/>
            <person name="Swithers K.S."/>
            <person name="Lapierre P."/>
            <person name="Fournier G.P."/>
            <person name="Bickhart D.M."/>
            <person name="DeBoy R.T."/>
            <person name="Nelson K.E."/>
            <person name="Nesbo C.L."/>
            <person name="Doolittle W.F."/>
            <person name="Gogarten J.P."/>
            <person name="Noll K.M."/>
        </authorList>
    </citation>
    <scope>NUCLEOTIDE SEQUENCE [LARGE SCALE GENOMIC DNA]</scope>
    <source>
        <strain evidence="7">ATCC BAA-301 / DSM 14385 / NBRC 107922 / TMO</strain>
    </source>
</reference>
<reference evidence="6 7" key="1">
    <citation type="submission" date="2007-08" db="EMBL/GenBank/DDBJ databases">
        <title>Complete sequence of Thermotoga lettingae TMO.</title>
        <authorList>
            <consortium name="US DOE Joint Genome Institute"/>
            <person name="Copeland A."/>
            <person name="Lucas S."/>
            <person name="Lapidus A."/>
            <person name="Barry K."/>
            <person name="Glavina del Rio T."/>
            <person name="Dalin E."/>
            <person name="Tice H."/>
            <person name="Pitluck S."/>
            <person name="Foster B."/>
            <person name="Bruce D."/>
            <person name="Schmutz J."/>
            <person name="Larimer F."/>
            <person name="Land M."/>
            <person name="Hauser L."/>
            <person name="Kyrpides N."/>
            <person name="Mikhailova N."/>
            <person name="Nelson K."/>
            <person name="Gogarten J.P."/>
            <person name="Noll K."/>
            <person name="Richardson P."/>
        </authorList>
    </citation>
    <scope>NUCLEOTIDE SEQUENCE [LARGE SCALE GENOMIC DNA]</scope>
    <source>
        <strain evidence="7">ATCC BAA-301 / DSM 14385 / NBRC 107922 / TMO</strain>
    </source>
</reference>
<evidence type="ECO:0000313" key="7">
    <source>
        <dbReference type="Proteomes" id="UP000002016"/>
    </source>
</evidence>
<gene>
    <name evidence="6" type="ordered locus">Tlet_0890</name>
</gene>
<feature type="transmembrane region" description="Helical" evidence="4">
    <location>
        <begin position="193"/>
        <end position="218"/>
    </location>
</feature>
<dbReference type="AlphaFoldDB" id="A8F5M2"/>
<feature type="transmembrane region" description="Helical" evidence="4">
    <location>
        <begin position="121"/>
        <end position="141"/>
    </location>
</feature>
<dbReference type="OrthoDB" id="48826at2"/>
<keyword evidence="1 4" id="KW-0812">Transmembrane</keyword>
<feature type="transmembrane region" description="Helical" evidence="4">
    <location>
        <begin position="260"/>
        <end position="278"/>
    </location>
</feature>
<feature type="transmembrane region" description="Helical" evidence="4">
    <location>
        <begin position="94"/>
        <end position="114"/>
    </location>
</feature>
<dbReference type="RefSeq" id="WP_012002937.1">
    <property type="nucleotide sequence ID" value="NC_009828.1"/>
</dbReference>
<feature type="transmembrane region" description="Helical" evidence="4">
    <location>
        <begin position="347"/>
        <end position="368"/>
    </location>
</feature>
<dbReference type="CDD" id="cd06174">
    <property type="entry name" value="MFS"/>
    <property type="match status" value="1"/>
</dbReference>
<keyword evidence="3 4" id="KW-0472">Membrane</keyword>
<protein>
    <submittedName>
        <fullName evidence="6">Major facilitator superfamily MFS_1</fullName>
    </submittedName>
</protein>
<dbReference type="PROSITE" id="PS50850">
    <property type="entry name" value="MFS"/>
    <property type="match status" value="1"/>
</dbReference>
<feature type="transmembrane region" description="Helical" evidence="4">
    <location>
        <begin position="230"/>
        <end position="248"/>
    </location>
</feature>